<evidence type="ECO:0000313" key="1">
    <source>
        <dbReference type="EMBL" id="CBA15987.1"/>
    </source>
</evidence>
<dbReference type="KEGG" id="xal:XALC_1480"/>
<dbReference type="EMBL" id="FP565176">
    <property type="protein sequence ID" value="CBA15987.1"/>
    <property type="molecule type" value="Genomic_DNA"/>
</dbReference>
<evidence type="ECO:0000313" key="2">
    <source>
        <dbReference type="Proteomes" id="UP000001890"/>
    </source>
</evidence>
<protein>
    <submittedName>
        <fullName evidence="1">Probable xsa-associated protein</fullName>
    </submittedName>
</protein>
<sequence length="123" mass="13290">MASFLFQPPSKYSLDGDEMPADPNIQLFPQYRTAEVVDTSIDRLSTSVLAIARPNQFIVSMLSLGGTTPVVALASCINNEVRGNVTGTADAVSIGEPFLLVMFKISVKETIFFATRWAASSVE</sequence>
<dbReference type="Proteomes" id="UP000001890">
    <property type="component" value="Chromosome"/>
</dbReference>
<dbReference type="AlphaFoldDB" id="D2UAI8"/>
<keyword evidence="2" id="KW-1185">Reference proteome</keyword>
<name>D2UAI8_XANAP</name>
<reference evidence="1 2" key="1">
    <citation type="journal article" date="2009" name="BMC Genomics">
        <title>The complete genome sequence of Xanthomonas albilineans provides new insights into the reductive genome evolution of the xylem-limited Xanthomonadaceae.</title>
        <authorList>
            <person name="Pieretti I."/>
            <person name="Royer M."/>
            <person name="Barbe V."/>
            <person name="Carrere S."/>
            <person name="Koebnik R."/>
            <person name="Cociancich S."/>
            <person name="Couloux A."/>
            <person name="Darrasse A."/>
            <person name="Gouzy J."/>
            <person name="Jacques M.A."/>
            <person name="Lauber E."/>
            <person name="Manceau C."/>
            <person name="Mangenot S."/>
            <person name="Poussier S."/>
            <person name="Segurens B."/>
            <person name="Szurek B."/>
            <person name="Verdier V."/>
            <person name="Arlat M."/>
            <person name="Rott P."/>
        </authorList>
    </citation>
    <scope>NUCLEOTIDE SEQUENCE [LARGE SCALE GENOMIC DNA]</scope>
    <source>
        <strain evidence="2">GPE PC73 / CFBP 7063</strain>
    </source>
</reference>
<dbReference type="RefSeq" id="WP_012915988.1">
    <property type="nucleotide sequence ID" value="NC_013722.1"/>
</dbReference>
<gene>
    <name evidence="1" type="primary">xapD</name>
    <name evidence="1" type="ordered locus">XALc_1480</name>
</gene>
<proteinExistence type="predicted"/>
<accession>D2UAI8</accession>
<dbReference type="GeneID" id="57876783"/>
<organism evidence="1 2">
    <name type="scientific">Xanthomonas albilineans (strain GPE PC73 / CFBP 7063)</name>
    <dbReference type="NCBI Taxonomy" id="380358"/>
    <lineage>
        <taxon>Bacteria</taxon>
        <taxon>Pseudomonadati</taxon>
        <taxon>Pseudomonadota</taxon>
        <taxon>Gammaproteobacteria</taxon>
        <taxon>Lysobacterales</taxon>
        <taxon>Lysobacteraceae</taxon>
        <taxon>Xanthomonas</taxon>
    </lineage>
</organism>